<protein>
    <recommendedName>
        <fullName evidence="15">Bifunctional cytochrome P450/NADPH--P450 reductase</fullName>
    </recommendedName>
    <domain>
        <recommendedName>
            <fullName evidence="15">Cytochrome P450</fullName>
            <ecNumber evidence="15">1.14.14.1</ecNumber>
        </recommendedName>
    </domain>
    <domain>
        <recommendedName>
            <fullName evidence="15">NADPH--cytochrome P450 reductase</fullName>
            <ecNumber evidence="15">1.6.2.4</ecNumber>
        </recommendedName>
    </domain>
</protein>
<dbReference type="CDD" id="cd11068">
    <property type="entry name" value="CYP120A1"/>
    <property type="match status" value="1"/>
</dbReference>
<dbReference type="InterPro" id="IPR017938">
    <property type="entry name" value="Riboflavin_synthase-like_b-brl"/>
</dbReference>
<dbReference type="SUPFAM" id="SSF48264">
    <property type="entry name" value="Cytochrome P450"/>
    <property type="match status" value="1"/>
</dbReference>
<dbReference type="EC" id="1.6.2.4" evidence="15"/>
<dbReference type="CDD" id="cd06206">
    <property type="entry name" value="bifunctional_CYPOR"/>
    <property type="match status" value="1"/>
</dbReference>
<dbReference type="FunFam" id="1.10.630.10:FF:000040">
    <property type="entry name" value="Bifunctional cytochrome P450/NADPH--P450 reductase"/>
    <property type="match status" value="1"/>
</dbReference>
<dbReference type="InterPro" id="IPR001094">
    <property type="entry name" value="Flavdoxin-like"/>
</dbReference>
<accession>A0A395NM84</accession>
<dbReference type="GO" id="GO:0010181">
    <property type="term" value="F:FMN binding"/>
    <property type="evidence" value="ECO:0007669"/>
    <property type="project" value="UniProtKB-UniRule"/>
</dbReference>
<evidence type="ECO:0000313" key="20">
    <source>
        <dbReference type="EMBL" id="RFU77041.1"/>
    </source>
</evidence>
<sequence>MAGTQAKTCPAADTTEIKSCPAHVTNGNGTNGIDQTEIEEEIDHSKMLPIPSPPYKHFFGLMGHLADLDRVLPVRSYWKFMDEYAPIFKMDLGMTYPRVFVGSRELVNEMADDSRFIKFTHRLHQEMRAVFGDGLFSAESTSKAWGKAHRLLVPALGPIGLSKMFDDMQDIAAQLVLKWDRFGPEHEIELIDDMSRLTFDTIGLCAYGYRFNEFYNEEPHPFQKQLKESIVESGRRANRPDLLNQFYYYKDEEHRQENIVQMRQLCSKIIQDRIDNPKPDANDLLNVMIHGVDKETGETMGFENVIYQIPTLLGGGYETTSSTLCFIWYFMCSNPETLRKAQQEVDDIVGQGVLKYDMLRNLKYLDACMKEALRMQHPVSLLTRFATRDTVLGGKYFIKKGQMVSGIWRHFHRDPKVWGADADQFRPERMLDAEFQKMPPNSWKPFGDGLRACIGRGFAEQEILISMAMVLQRFNVEKVDPDYDLQLTGQMGVKPVDFKIRVRRREGRSLTVGIPGGVSSQQPEKAPQSSVQTRRQKKTDESNIADILGPTTKKPISVFWGGNQGTCESLVQSLTRSAPEFGLDVVEIRDLDSAVDSLPTDRPSVIITPSYEGRPPYNAKKFVDWIEKKAAAGDKLPDGVKFTIFGAGNSDWVHTFHRIPKLIDEKLEQLGAERIFEIGFTNVKRDLMGPWDVWCEKLCLSLSGTTKQEHPDRVGVDLHIESNKANTVVPVLEAEQMELGVVVANREIADTSAGPAKRHVDVRLPVGSKYRSGDYLVVQGRNADDIVFRVIKRFGLGAEDLMSVQSSKKDFLPAEPMAVEHFLRSKVELAVPITKRQVATLASWADDGTEEYLKLKKMYEDETYQQLLDKRFSIIDVLEEVPKLRLPFGVYVDLLLPLTPRVYSISSSPLDPTSSSGSEGGLIASVTFDVFETPALSGHGVFRGVVSSYLANRVPGDSIPCLIRPTKVPFQLPSDASTPIIMLAAGSGIAPMRAFLQERAALKRATGASLGPALLFFGCRHPEKDYIYRSEIEAWEKEGIVEVVPCFSKPDGEHGRYVPDALWEQRERVWDMFQGGGKVYVCGSAGRLGRSSAETWRQIWKENTGKNETEAFEWFDQIKNEQYISDVY</sequence>
<keyword evidence="5 15" id="KW-0285">Flavoprotein</keyword>
<keyword evidence="8 15" id="KW-0274">FAD</keyword>
<feature type="domain" description="Flavodoxin-like" evidence="18">
    <location>
        <begin position="556"/>
        <end position="699"/>
    </location>
</feature>
<evidence type="ECO:0000259" key="19">
    <source>
        <dbReference type="PROSITE" id="PS51384"/>
    </source>
</evidence>
<dbReference type="Gene3D" id="1.10.630.10">
    <property type="entry name" value="Cytochrome P450"/>
    <property type="match status" value="1"/>
</dbReference>
<dbReference type="PROSITE" id="PS00086">
    <property type="entry name" value="CYTOCHROME_P450"/>
    <property type="match status" value="1"/>
</dbReference>
<evidence type="ECO:0000256" key="13">
    <source>
        <dbReference type="ARBA" id="ARBA00023033"/>
    </source>
</evidence>
<feature type="binding site" description="axial binding residue" evidence="16">
    <location>
        <position position="453"/>
    </location>
    <ligand>
        <name>heme</name>
        <dbReference type="ChEBI" id="CHEBI:30413"/>
    </ligand>
    <ligandPart>
        <name>Fe</name>
        <dbReference type="ChEBI" id="CHEBI:18248"/>
    </ligandPart>
</feature>
<dbReference type="SUPFAM" id="SSF52343">
    <property type="entry name" value="Ferredoxin reductase-like, C-terminal NADP-linked domain"/>
    <property type="match status" value="1"/>
</dbReference>
<dbReference type="GO" id="GO:0070330">
    <property type="term" value="F:aromatase activity"/>
    <property type="evidence" value="ECO:0007669"/>
    <property type="project" value="UniProtKB-UniRule"/>
</dbReference>
<dbReference type="InterPro" id="IPR036396">
    <property type="entry name" value="Cyt_P450_sf"/>
</dbReference>
<evidence type="ECO:0000256" key="11">
    <source>
        <dbReference type="ARBA" id="ARBA00023002"/>
    </source>
</evidence>
<keyword evidence="9 15" id="KW-0521">NADP</keyword>
<evidence type="ECO:0000256" key="6">
    <source>
        <dbReference type="ARBA" id="ARBA00022643"/>
    </source>
</evidence>
<evidence type="ECO:0000259" key="18">
    <source>
        <dbReference type="PROSITE" id="PS50902"/>
    </source>
</evidence>
<evidence type="ECO:0000256" key="16">
    <source>
        <dbReference type="PIRSR" id="PIRSR000209-1"/>
    </source>
</evidence>
<dbReference type="InterPro" id="IPR017927">
    <property type="entry name" value="FAD-bd_FR_type"/>
</dbReference>
<comment type="caution">
    <text evidence="20">The sequence shown here is derived from an EMBL/GenBank/DDBJ whole genome shotgun (WGS) entry which is preliminary data.</text>
</comment>
<dbReference type="OrthoDB" id="1470350at2759"/>
<dbReference type="AlphaFoldDB" id="A0A395NM84"/>
<dbReference type="SUPFAM" id="SSF63380">
    <property type="entry name" value="Riboflavin synthase domain-like"/>
    <property type="match status" value="1"/>
</dbReference>
<comment type="catalytic activity">
    <reaction evidence="14 15">
        <text>2 oxidized [cytochrome P450] + NADPH = 2 reduced [cytochrome P450] + NADP(+) + H(+)</text>
        <dbReference type="Rhea" id="RHEA:24040"/>
        <dbReference type="Rhea" id="RHEA-COMP:14627"/>
        <dbReference type="Rhea" id="RHEA-COMP:14628"/>
        <dbReference type="ChEBI" id="CHEBI:15378"/>
        <dbReference type="ChEBI" id="CHEBI:55376"/>
        <dbReference type="ChEBI" id="CHEBI:57783"/>
        <dbReference type="ChEBI" id="CHEBI:58349"/>
        <dbReference type="ChEBI" id="CHEBI:60344"/>
        <dbReference type="EC" id="1.6.2.4"/>
    </reaction>
</comment>
<keyword evidence="3 15" id="KW-0813">Transport</keyword>
<comment type="catalytic activity">
    <reaction evidence="15">
        <text>an organic molecule + reduced [NADPH--hemoprotein reductase] + O2 = an alcohol + oxidized [NADPH--hemoprotein reductase] + H2O + H(+)</text>
        <dbReference type="Rhea" id="RHEA:17149"/>
        <dbReference type="Rhea" id="RHEA-COMP:11964"/>
        <dbReference type="Rhea" id="RHEA-COMP:11965"/>
        <dbReference type="ChEBI" id="CHEBI:15377"/>
        <dbReference type="ChEBI" id="CHEBI:15378"/>
        <dbReference type="ChEBI" id="CHEBI:15379"/>
        <dbReference type="ChEBI" id="CHEBI:30879"/>
        <dbReference type="ChEBI" id="CHEBI:57618"/>
        <dbReference type="ChEBI" id="CHEBI:58210"/>
        <dbReference type="ChEBI" id="CHEBI:142491"/>
        <dbReference type="EC" id="1.14.14.1"/>
    </reaction>
</comment>
<dbReference type="InterPro" id="IPR039261">
    <property type="entry name" value="FNR_nucleotide-bd"/>
</dbReference>
<dbReference type="Gene3D" id="3.40.50.360">
    <property type="match status" value="1"/>
</dbReference>
<dbReference type="InterPro" id="IPR023173">
    <property type="entry name" value="NADPH_Cyt_P450_Rdtase_alpha"/>
</dbReference>
<dbReference type="PANTHER" id="PTHR19384:SF127">
    <property type="entry name" value="BIFUNCTIONAL CYTOCHROME P450_NADPH--P450 REDUCTASE"/>
    <property type="match status" value="1"/>
</dbReference>
<keyword evidence="10 15" id="KW-0249">Electron transport</keyword>
<dbReference type="GO" id="GO:0003958">
    <property type="term" value="F:NADPH-hemoprotein reductase activity"/>
    <property type="evidence" value="ECO:0007669"/>
    <property type="project" value="UniProtKB-UniRule"/>
</dbReference>
<evidence type="ECO:0000256" key="9">
    <source>
        <dbReference type="ARBA" id="ARBA00022857"/>
    </source>
</evidence>
<keyword evidence="6 15" id="KW-0288">FMN</keyword>
<comment type="cofactor">
    <cofactor evidence="15">
        <name>FAD</name>
        <dbReference type="ChEBI" id="CHEBI:57692"/>
    </cofactor>
    <cofactor evidence="15">
        <name>FMN</name>
        <dbReference type="ChEBI" id="CHEBI:58210"/>
    </cofactor>
</comment>
<dbReference type="GO" id="GO:0050660">
    <property type="term" value="F:flavin adenine dinucleotide binding"/>
    <property type="evidence" value="ECO:0007669"/>
    <property type="project" value="TreeGrafter"/>
</dbReference>
<dbReference type="InterPro" id="IPR029039">
    <property type="entry name" value="Flavoprotein-like_sf"/>
</dbReference>
<evidence type="ECO:0000256" key="12">
    <source>
        <dbReference type="ARBA" id="ARBA00023004"/>
    </source>
</evidence>
<keyword evidence="21" id="KW-1185">Reference proteome</keyword>
<dbReference type="Pfam" id="PF00175">
    <property type="entry name" value="NAD_binding_1"/>
    <property type="match status" value="1"/>
</dbReference>
<dbReference type="Gene3D" id="3.40.50.80">
    <property type="entry name" value="Nucleotide-binding domain of ferredoxin-NADP reductase (FNR) module"/>
    <property type="match status" value="1"/>
</dbReference>
<dbReference type="PIRSF" id="PIRSF000209">
    <property type="entry name" value="Bifunctional_P450_P450R"/>
    <property type="match status" value="1"/>
</dbReference>
<evidence type="ECO:0000256" key="7">
    <source>
        <dbReference type="ARBA" id="ARBA00022723"/>
    </source>
</evidence>
<dbReference type="SUPFAM" id="SSF52218">
    <property type="entry name" value="Flavoproteins"/>
    <property type="match status" value="1"/>
</dbReference>
<name>A0A395NM84_TRIAR</name>
<dbReference type="Proteomes" id="UP000266272">
    <property type="component" value="Unassembled WGS sequence"/>
</dbReference>
<dbReference type="Gene3D" id="2.40.30.10">
    <property type="entry name" value="Translation factors"/>
    <property type="match status" value="1"/>
</dbReference>
<dbReference type="InterPro" id="IPR017972">
    <property type="entry name" value="Cyt_P450_CS"/>
</dbReference>
<dbReference type="InterPro" id="IPR023206">
    <property type="entry name" value="Bifunctional_P450_P450_red"/>
</dbReference>
<evidence type="ECO:0000313" key="21">
    <source>
        <dbReference type="Proteomes" id="UP000266272"/>
    </source>
</evidence>
<dbReference type="GO" id="GO:0005506">
    <property type="term" value="F:iron ion binding"/>
    <property type="evidence" value="ECO:0007669"/>
    <property type="project" value="UniProtKB-UniRule"/>
</dbReference>
<comment type="similarity">
    <text evidence="2 15">In the N-terminal section; belongs to the cytochrome P450 family.</text>
</comment>
<proteinExistence type="inferred from homology"/>
<evidence type="ECO:0000256" key="14">
    <source>
        <dbReference type="ARBA" id="ARBA00049342"/>
    </source>
</evidence>
<keyword evidence="7 15" id="KW-0479">Metal-binding</keyword>
<reference evidence="20 21" key="1">
    <citation type="journal article" date="2018" name="PLoS Pathog.">
        <title>Evolution of structural diversity of trichothecenes, a family of toxins produced by plant pathogenic and entomopathogenic fungi.</title>
        <authorList>
            <person name="Proctor R.H."/>
            <person name="McCormick S.P."/>
            <person name="Kim H.S."/>
            <person name="Cardoza R.E."/>
            <person name="Stanley A.M."/>
            <person name="Lindo L."/>
            <person name="Kelly A."/>
            <person name="Brown D.W."/>
            <person name="Lee T."/>
            <person name="Vaughan M.M."/>
            <person name="Alexander N.J."/>
            <person name="Busman M."/>
            <person name="Gutierrez S."/>
        </authorList>
    </citation>
    <scope>NUCLEOTIDE SEQUENCE [LARGE SCALE GENOMIC DNA]</scope>
    <source>
        <strain evidence="20 21">IBT 40837</strain>
    </source>
</reference>
<evidence type="ECO:0000256" key="8">
    <source>
        <dbReference type="ARBA" id="ARBA00022827"/>
    </source>
</evidence>
<dbReference type="PRINTS" id="PR00369">
    <property type="entry name" value="FLAVODOXIN"/>
</dbReference>
<evidence type="ECO:0000256" key="4">
    <source>
        <dbReference type="ARBA" id="ARBA00022617"/>
    </source>
</evidence>
<dbReference type="EC" id="1.14.14.1" evidence="15"/>
<dbReference type="InterPro" id="IPR001433">
    <property type="entry name" value="OxRdtase_FAD/NAD-bd"/>
</dbReference>
<dbReference type="PROSITE" id="PS51384">
    <property type="entry name" value="FAD_FR"/>
    <property type="match status" value="1"/>
</dbReference>
<dbReference type="InterPro" id="IPR003097">
    <property type="entry name" value="CysJ-like_FAD-binding"/>
</dbReference>
<organism evidence="20 21">
    <name type="scientific">Trichoderma arundinaceum</name>
    <dbReference type="NCBI Taxonomy" id="490622"/>
    <lineage>
        <taxon>Eukaryota</taxon>
        <taxon>Fungi</taxon>
        <taxon>Dikarya</taxon>
        <taxon>Ascomycota</taxon>
        <taxon>Pezizomycotina</taxon>
        <taxon>Sordariomycetes</taxon>
        <taxon>Hypocreomycetidae</taxon>
        <taxon>Hypocreales</taxon>
        <taxon>Hypocreaceae</taxon>
        <taxon>Trichoderma</taxon>
    </lineage>
</organism>
<keyword evidence="12 15" id="KW-0408">Iron</keyword>
<keyword evidence="11 15" id="KW-0560">Oxidoreductase</keyword>
<dbReference type="GO" id="GO:0005829">
    <property type="term" value="C:cytosol"/>
    <property type="evidence" value="ECO:0007669"/>
    <property type="project" value="TreeGrafter"/>
</dbReference>
<gene>
    <name evidence="20" type="ORF">TARUN_5200</name>
</gene>
<dbReference type="PROSITE" id="PS50902">
    <property type="entry name" value="FLAVODOXIN_LIKE"/>
    <property type="match status" value="1"/>
</dbReference>
<dbReference type="InterPro" id="IPR001128">
    <property type="entry name" value="Cyt_P450"/>
</dbReference>
<dbReference type="InterPro" id="IPR001709">
    <property type="entry name" value="Flavoprot_Pyr_Nucl_cyt_Rdtase"/>
</dbReference>
<evidence type="ECO:0000256" key="1">
    <source>
        <dbReference type="ARBA" id="ARBA00001971"/>
    </source>
</evidence>
<dbReference type="Pfam" id="PF00258">
    <property type="entry name" value="Flavodoxin_1"/>
    <property type="match status" value="1"/>
</dbReference>
<dbReference type="Gene3D" id="1.20.990.10">
    <property type="entry name" value="NADPH-cytochrome p450 Reductase, Chain A, domain 3"/>
    <property type="match status" value="1"/>
</dbReference>
<comment type="cofactor">
    <cofactor evidence="1 15 16">
        <name>heme</name>
        <dbReference type="ChEBI" id="CHEBI:30413"/>
    </cofactor>
</comment>
<feature type="region of interest" description="Disordered" evidence="17">
    <location>
        <begin position="511"/>
        <end position="541"/>
    </location>
</feature>
<keyword evidence="13 15" id="KW-0503">Monooxygenase</keyword>
<evidence type="ECO:0000256" key="5">
    <source>
        <dbReference type="ARBA" id="ARBA00022630"/>
    </source>
</evidence>
<evidence type="ECO:0000256" key="15">
    <source>
        <dbReference type="PIRNR" id="PIRNR000209"/>
    </source>
</evidence>
<dbReference type="Pfam" id="PF00067">
    <property type="entry name" value="p450"/>
    <property type="match status" value="1"/>
</dbReference>
<dbReference type="Pfam" id="PF00667">
    <property type="entry name" value="FAD_binding_1"/>
    <property type="match status" value="1"/>
</dbReference>
<evidence type="ECO:0000256" key="17">
    <source>
        <dbReference type="SAM" id="MobiDB-lite"/>
    </source>
</evidence>
<dbReference type="GO" id="GO:0020037">
    <property type="term" value="F:heme binding"/>
    <property type="evidence" value="ECO:0007669"/>
    <property type="project" value="UniProtKB-UniRule"/>
</dbReference>
<dbReference type="InterPro" id="IPR008254">
    <property type="entry name" value="Flavodoxin/NO_synth"/>
</dbReference>
<dbReference type="PANTHER" id="PTHR19384">
    <property type="entry name" value="NITRIC OXIDE SYNTHASE-RELATED"/>
    <property type="match status" value="1"/>
</dbReference>
<feature type="domain" description="FAD-binding FR-type" evidence="19">
    <location>
        <begin position="735"/>
        <end position="973"/>
    </location>
</feature>
<evidence type="ECO:0000256" key="2">
    <source>
        <dbReference type="ARBA" id="ARBA00010018"/>
    </source>
</evidence>
<dbReference type="EMBL" id="PXOA01000309">
    <property type="protein sequence ID" value="RFU77041.1"/>
    <property type="molecule type" value="Genomic_DNA"/>
</dbReference>
<dbReference type="PRINTS" id="PR00371">
    <property type="entry name" value="FPNCR"/>
</dbReference>
<evidence type="ECO:0000256" key="10">
    <source>
        <dbReference type="ARBA" id="ARBA00022982"/>
    </source>
</evidence>
<dbReference type="STRING" id="490622.A0A395NM84"/>
<evidence type="ECO:0000256" key="3">
    <source>
        <dbReference type="ARBA" id="ARBA00022448"/>
    </source>
</evidence>
<keyword evidence="4 15" id="KW-0349">Heme</keyword>
<feature type="compositionally biased region" description="Polar residues" evidence="17">
    <location>
        <begin position="518"/>
        <end position="533"/>
    </location>
</feature>